<keyword evidence="1" id="KW-1133">Transmembrane helix</keyword>
<dbReference type="InterPro" id="IPR010721">
    <property type="entry name" value="UstE-like"/>
</dbReference>
<dbReference type="GO" id="GO:0016020">
    <property type="term" value="C:membrane"/>
    <property type="evidence" value="ECO:0007669"/>
    <property type="project" value="TreeGrafter"/>
</dbReference>
<evidence type="ECO:0000256" key="1">
    <source>
        <dbReference type="SAM" id="Phobius"/>
    </source>
</evidence>
<dbReference type="EMBL" id="HBKN01035973">
    <property type="protein sequence ID" value="CAE2322310.1"/>
    <property type="molecule type" value="Transcribed_RNA"/>
</dbReference>
<organism evidence="2">
    <name type="scientific">Guillardia theta</name>
    <name type="common">Cryptophyte</name>
    <name type="synonym">Cryptomonas phi</name>
    <dbReference type="NCBI Taxonomy" id="55529"/>
    <lineage>
        <taxon>Eukaryota</taxon>
        <taxon>Cryptophyceae</taxon>
        <taxon>Pyrenomonadales</taxon>
        <taxon>Geminigeraceae</taxon>
        <taxon>Guillardia</taxon>
    </lineage>
</organism>
<feature type="transmembrane region" description="Helical" evidence="1">
    <location>
        <begin position="64"/>
        <end position="82"/>
    </location>
</feature>
<feature type="transmembrane region" description="Helical" evidence="1">
    <location>
        <begin position="141"/>
        <end position="157"/>
    </location>
</feature>
<dbReference type="EMBL" id="HBKN01035976">
    <property type="protein sequence ID" value="CAE2322313.1"/>
    <property type="molecule type" value="Transcribed_RNA"/>
</dbReference>
<evidence type="ECO:0000313" key="3">
    <source>
        <dbReference type="EMBL" id="CAE2322313.1"/>
    </source>
</evidence>
<dbReference type="PANTHER" id="PTHR32251">
    <property type="entry name" value="3-OXO-5-ALPHA-STEROID 4-DEHYDROGENASE"/>
    <property type="match status" value="1"/>
</dbReference>
<accession>A0A6U6BV55</accession>
<keyword evidence="1" id="KW-0812">Transmembrane</keyword>
<gene>
    <name evidence="2" type="ORF">GTHE00462_LOCUS28082</name>
    <name evidence="3" type="ORF">GTHE00462_LOCUS28085</name>
</gene>
<feature type="transmembrane region" description="Helical" evidence="1">
    <location>
        <begin position="39"/>
        <end position="58"/>
    </location>
</feature>
<keyword evidence="1" id="KW-0472">Membrane</keyword>
<protein>
    <submittedName>
        <fullName evidence="2">Uncharacterized protein</fullName>
    </submittedName>
</protein>
<sequence>MVWCDTGLFFGVVAAVTAAQQIIFFIIAAYFKFDKVTDFAGGTNFVLVSLLTFLWAQSFFLRQILVTVASALWGARLSAYLLMRILKTGKDERFDDRDRGFSLQFAAFWFFQALWVFLVSSPIVNLNSSCVVDPPMEARDWVGLAIWLVGFLMEAIADQQKFDFRNNPENKGRFCDTGLWR</sequence>
<proteinExistence type="predicted"/>
<feature type="transmembrane region" description="Helical" evidence="1">
    <location>
        <begin position="6"/>
        <end position="27"/>
    </location>
</feature>
<reference evidence="2" key="1">
    <citation type="submission" date="2021-01" db="EMBL/GenBank/DDBJ databases">
        <authorList>
            <person name="Corre E."/>
            <person name="Pelletier E."/>
            <person name="Niang G."/>
            <person name="Scheremetjew M."/>
            <person name="Finn R."/>
            <person name="Kale V."/>
            <person name="Holt S."/>
            <person name="Cochrane G."/>
            <person name="Meng A."/>
            <person name="Brown T."/>
            <person name="Cohen L."/>
        </authorList>
    </citation>
    <scope>NUCLEOTIDE SEQUENCE</scope>
    <source>
        <strain evidence="2">CCMP 2712</strain>
    </source>
</reference>
<dbReference type="Pfam" id="PF06966">
    <property type="entry name" value="DUF1295"/>
    <property type="match status" value="1"/>
</dbReference>
<feature type="transmembrane region" description="Helical" evidence="1">
    <location>
        <begin position="103"/>
        <end position="121"/>
    </location>
</feature>
<name>A0A6U6BV55_GUITH</name>
<dbReference type="Gene3D" id="1.20.120.1630">
    <property type="match status" value="1"/>
</dbReference>
<evidence type="ECO:0000313" key="2">
    <source>
        <dbReference type="EMBL" id="CAE2322310.1"/>
    </source>
</evidence>
<dbReference type="PANTHER" id="PTHR32251:SF15">
    <property type="entry name" value="3-OXO-5-ALPHA-STEROID 4-DEHYDROGENASE (DUF1295)"/>
    <property type="match status" value="1"/>
</dbReference>
<dbReference type="AlphaFoldDB" id="A0A6U6BV55"/>